<dbReference type="PANTHER" id="PTHR14218:SF39">
    <property type="entry name" value="PEPTIDASE S53 DOMAIN-CONTAINING PROTEIN"/>
    <property type="match status" value="1"/>
</dbReference>
<dbReference type="Proteomes" id="UP000241818">
    <property type="component" value="Unassembled WGS sequence"/>
</dbReference>
<evidence type="ECO:0000256" key="10">
    <source>
        <dbReference type="ARBA" id="ARBA00022825"/>
    </source>
</evidence>
<comment type="catalytic activity">
    <reaction evidence="1">
        <text>Release of an N-terminal tripeptide from a polypeptide.</text>
        <dbReference type="EC" id="3.4.14.10"/>
    </reaction>
</comment>
<evidence type="ECO:0000256" key="14">
    <source>
        <dbReference type="ARBA" id="ARBA00023180"/>
    </source>
</evidence>
<dbReference type="FunFam" id="3.40.50.200:FF:000015">
    <property type="entry name" value="Tripeptidyl peptidase A"/>
    <property type="match status" value="1"/>
</dbReference>
<feature type="active site" description="Charge relay system" evidence="15">
    <location>
        <position position="526"/>
    </location>
</feature>
<dbReference type="InterPro" id="IPR036852">
    <property type="entry name" value="Peptidase_S8/S53_dom_sf"/>
</dbReference>
<dbReference type="Gene3D" id="3.40.50.200">
    <property type="entry name" value="Peptidase S8/S53 domain"/>
    <property type="match status" value="1"/>
</dbReference>
<evidence type="ECO:0000256" key="9">
    <source>
        <dbReference type="ARBA" id="ARBA00022801"/>
    </source>
</evidence>
<dbReference type="OrthoDB" id="409122at2759"/>
<evidence type="ECO:0000313" key="19">
    <source>
        <dbReference type="Proteomes" id="UP000241818"/>
    </source>
</evidence>
<proteinExistence type="predicted"/>
<evidence type="ECO:0000313" key="18">
    <source>
        <dbReference type="EMBL" id="PSS24981.1"/>
    </source>
</evidence>
<evidence type="ECO:0000256" key="5">
    <source>
        <dbReference type="ARBA" id="ARBA00022525"/>
    </source>
</evidence>
<keyword evidence="19" id="KW-1185">Reference proteome</keyword>
<keyword evidence="13" id="KW-0865">Zymogen</keyword>
<dbReference type="GO" id="GO:0046872">
    <property type="term" value="F:metal ion binding"/>
    <property type="evidence" value="ECO:0007669"/>
    <property type="project" value="UniProtKB-UniRule"/>
</dbReference>
<name>A0A2T3B9I1_AMORE</name>
<keyword evidence="9 15" id="KW-0378">Hydrolase</keyword>
<keyword evidence="10 15" id="KW-0720">Serine protease</keyword>
<organism evidence="18 19">
    <name type="scientific">Amorphotheca resinae ATCC 22711</name>
    <dbReference type="NCBI Taxonomy" id="857342"/>
    <lineage>
        <taxon>Eukaryota</taxon>
        <taxon>Fungi</taxon>
        <taxon>Dikarya</taxon>
        <taxon>Ascomycota</taxon>
        <taxon>Pezizomycotina</taxon>
        <taxon>Leotiomycetes</taxon>
        <taxon>Helotiales</taxon>
        <taxon>Amorphothecaceae</taxon>
        <taxon>Amorphotheca</taxon>
    </lineage>
</organism>
<dbReference type="GO" id="GO:0004252">
    <property type="term" value="F:serine-type endopeptidase activity"/>
    <property type="evidence" value="ECO:0007669"/>
    <property type="project" value="UniProtKB-UniRule"/>
</dbReference>
<dbReference type="InterPro" id="IPR050819">
    <property type="entry name" value="Tripeptidyl-peptidase_I"/>
</dbReference>
<dbReference type="InParanoid" id="A0A2T3B9I1"/>
<dbReference type="EMBL" id="KZ679007">
    <property type="protein sequence ID" value="PSS24981.1"/>
    <property type="molecule type" value="Genomic_DNA"/>
</dbReference>
<keyword evidence="7 15" id="KW-0479">Metal-binding</keyword>
<dbReference type="PROSITE" id="PS00138">
    <property type="entry name" value="SUBTILASE_SER"/>
    <property type="match status" value="1"/>
</dbReference>
<keyword evidence="11 15" id="KW-0106">Calcium</keyword>
<dbReference type="InterPro" id="IPR023828">
    <property type="entry name" value="Peptidase_S8_Ser-AS"/>
</dbReference>
<feature type="active site" description="Charge relay system" evidence="15">
    <location>
        <position position="308"/>
    </location>
</feature>
<evidence type="ECO:0000256" key="3">
    <source>
        <dbReference type="ARBA" id="ARBA00004239"/>
    </source>
</evidence>
<dbReference type="GO" id="GO:0006508">
    <property type="term" value="P:proteolysis"/>
    <property type="evidence" value="ECO:0007669"/>
    <property type="project" value="UniProtKB-KW"/>
</dbReference>
<protein>
    <recommendedName>
        <fullName evidence="4">tripeptidyl-peptidase II</fullName>
        <ecNumber evidence="4">3.4.14.10</ecNumber>
    </recommendedName>
</protein>
<dbReference type="SUPFAM" id="SSF52743">
    <property type="entry name" value="Subtilisin-like"/>
    <property type="match status" value="1"/>
</dbReference>
<dbReference type="InterPro" id="IPR030400">
    <property type="entry name" value="Sedolisin_dom"/>
</dbReference>
<dbReference type="STRING" id="857342.A0A2T3B9I1"/>
<gene>
    <name evidence="18" type="ORF">M430DRAFT_114323</name>
</gene>
<accession>A0A2T3B9I1</accession>
<dbReference type="Pfam" id="PF09286">
    <property type="entry name" value="Pro-kuma_activ"/>
    <property type="match status" value="1"/>
</dbReference>
<evidence type="ECO:0000259" key="17">
    <source>
        <dbReference type="PROSITE" id="PS51695"/>
    </source>
</evidence>
<dbReference type="GO" id="GO:0005576">
    <property type="term" value="C:extracellular region"/>
    <property type="evidence" value="ECO:0007669"/>
    <property type="project" value="UniProtKB-SubCell"/>
</dbReference>
<dbReference type="PROSITE" id="PS51695">
    <property type="entry name" value="SEDOLISIN"/>
    <property type="match status" value="1"/>
</dbReference>
<dbReference type="SUPFAM" id="SSF54897">
    <property type="entry name" value="Protease propeptides/inhibitors"/>
    <property type="match status" value="1"/>
</dbReference>
<dbReference type="AlphaFoldDB" id="A0A2T3B9I1"/>
<comment type="function">
    <text evidence="2">Secreted tripeptidyl-peptidase which degrades proteins at acidic pHs and is involved in virulence.</text>
</comment>
<feature type="active site" description="Charge relay system" evidence="15">
    <location>
        <position position="312"/>
    </location>
</feature>
<evidence type="ECO:0000256" key="11">
    <source>
        <dbReference type="ARBA" id="ARBA00022837"/>
    </source>
</evidence>
<feature type="binding site" evidence="15">
    <location>
        <position position="569"/>
    </location>
    <ligand>
        <name>Ca(2+)</name>
        <dbReference type="ChEBI" id="CHEBI:29108"/>
    </ligand>
</feature>
<keyword evidence="14" id="KW-0325">Glycoprotein</keyword>
<reference evidence="18 19" key="1">
    <citation type="journal article" date="2018" name="New Phytol.">
        <title>Comparative genomics and transcriptomics depict ericoid mycorrhizal fungi as versatile saprotrophs and plant mutualists.</title>
        <authorList>
            <person name="Martino E."/>
            <person name="Morin E."/>
            <person name="Grelet G.A."/>
            <person name="Kuo A."/>
            <person name="Kohler A."/>
            <person name="Daghino S."/>
            <person name="Barry K.W."/>
            <person name="Cichocki N."/>
            <person name="Clum A."/>
            <person name="Dockter R.B."/>
            <person name="Hainaut M."/>
            <person name="Kuo R.C."/>
            <person name="LaButti K."/>
            <person name="Lindahl B.D."/>
            <person name="Lindquist E.A."/>
            <person name="Lipzen A."/>
            <person name="Khouja H.R."/>
            <person name="Magnuson J."/>
            <person name="Murat C."/>
            <person name="Ohm R.A."/>
            <person name="Singer S.W."/>
            <person name="Spatafora J.W."/>
            <person name="Wang M."/>
            <person name="Veneault-Fourrey C."/>
            <person name="Henrissat B."/>
            <person name="Grigoriev I.V."/>
            <person name="Martin F.M."/>
            <person name="Perotto S."/>
        </authorList>
    </citation>
    <scope>NUCLEOTIDE SEQUENCE [LARGE SCALE GENOMIC DNA]</scope>
    <source>
        <strain evidence="18 19">ATCC 22711</strain>
    </source>
</reference>
<comment type="cofactor">
    <cofactor evidence="15">
        <name>Ca(2+)</name>
        <dbReference type="ChEBI" id="CHEBI:29108"/>
    </cofactor>
    <text evidence="15">Binds 1 Ca(2+) ion per subunit.</text>
</comment>
<comment type="subcellular location">
    <subcellularLocation>
        <location evidence="3">Secreted</location>
        <location evidence="3">Extracellular space</location>
    </subcellularLocation>
</comment>
<feature type="binding site" evidence="15">
    <location>
        <position position="568"/>
    </location>
    <ligand>
        <name>Ca(2+)</name>
        <dbReference type="ChEBI" id="CHEBI:29108"/>
    </ligand>
</feature>
<sequence>MHISLARRVLLALLVAAEAAVGSPLHLRSPYALKETHNVPRKWSRVGPAPSDHTIHLQIGLKQSQFDELERHLYEVSDPAHSRYGQHLTEAEVNELVKPSDDALELVHEWLFDHGIEATSLHYSPAKDWIRLSLPVSDVESLLETEYSVFEHEEGGQIVRAPEWSLPKHLHEHIDVIQPTTSFFAPRAMRSTLKTVAPEGWKPPKPISPPTNPTVAQVCNETAVTPLCLRTLYGTYDYTPKAAGKNKVGLNDFLGESNNRSDAYIFLNEYRPEAAAAAYEFSVEVIADGNNEQTQENATELANGKDLEGNLDAETILGISWPTPLTAFTTGGSPPFNPDAVTPTDTNEPYLTWIQYVLAQSDLPQVISTSYDDDEQTVPLSYATSVCNGFAQLGARGISLLFASGDSGVGAEGGCYTNDGKKSPTFLPEFPSTCPYITSVGATMNFSPEVVAWDPLDDFSSGGGFSSYFKRPSYQDLAVPQYVDSLNGEFEGLYNKSGRGYPDISAQGFHFITTWNGSDTWLDGTSAATPAASAVLTLVNDALIAEGRPPLGFLNPWLYSIGHLAFTDVTSGSAIGCNTTGFLAKQGWDAVSGWGTPYFPKIKTILGVF</sequence>
<dbReference type="CDD" id="cd04056">
    <property type="entry name" value="Peptidases_S53"/>
    <property type="match status" value="1"/>
</dbReference>
<feature type="chain" id="PRO_5015507276" description="tripeptidyl-peptidase II" evidence="16">
    <location>
        <begin position="20"/>
        <end position="609"/>
    </location>
</feature>
<feature type="signal peptide" evidence="16">
    <location>
        <begin position="1"/>
        <end position="19"/>
    </location>
</feature>
<feature type="binding site" evidence="15">
    <location>
        <position position="587"/>
    </location>
    <ligand>
        <name>Ca(2+)</name>
        <dbReference type="ChEBI" id="CHEBI:29108"/>
    </ligand>
</feature>
<evidence type="ECO:0000256" key="1">
    <source>
        <dbReference type="ARBA" id="ARBA00001910"/>
    </source>
</evidence>
<evidence type="ECO:0000256" key="8">
    <source>
        <dbReference type="ARBA" id="ARBA00022729"/>
    </source>
</evidence>
<dbReference type="RefSeq" id="XP_024723580.1">
    <property type="nucleotide sequence ID" value="XM_024861551.1"/>
</dbReference>
<evidence type="ECO:0000256" key="6">
    <source>
        <dbReference type="ARBA" id="ARBA00022670"/>
    </source>
</evidence>
<evidence type="ECO:0000256" key="4">
    <source>
        <dbReference type="ARBA" id="ARBA00012462"/>
    </source>
</evidence>
<dbReference type="GeneID" id="36569632"/>
<dbReference type="EC" id="3.4.14.10" evidence="4"/>
<feature type="binding site" evidence="15">
    <location>
        <position position="589"/>
    </location>
    <ligand>
        <name>Ca(2+)</name>
        <dbReference type="ChEBI" id="CHEBI:29108"/>
    </ligand>
</feature>
<keyword evidence="8 16" id="KW-0732">Signal</keyword>
<evidence type="ECO:0000256" key="16">
    <source>
        <dbReference type="SAM" id="SignalP"/>
    </source>
</evidence>
<dbReference type="SMART" id="SM00944">
    <property type="entry name" value="Pro-kuma_activ"/>
    <property type="match status" value="1"/>
</dbReference>
<dbReference type="CDD" id="cd11377">
    <property type="entry name" value="Pro-peptidase_S53"/>
    <property type="match status" value="1"/>
</dbReference>
<evidence type="ECO:0000256" key="12">
    <source>
        <dbReference type="ARBA" id="ARBA00023026"/>
    </source>
</evidence>
<dbReference type="PANTHER" id="PTHR14218">
    <property type="entry name" value="PROTEASE S8 TRIPEPTIDYL PEPTIDASE I CLN2"/>
    <property type="match status" value="1"/>
</dbReference>
<dbReference type="Pfam" id="PF00082">
    <property type="entry name" value="Peptidase_S8"/>
    <property type="match status" value="1"/>
</dbReference>
<evidence type="ECO:0000256" key="13">
    <source>
        <dbReference type="ARBA" id="ARBA00023145"/>
    </source>
</evidence>
<keyword evidence="12" id="KW-0843">Virulence</keyword>
<dbReference type="InterPro" id="IPR015366">
    <property type="entry name" value="S53_propep"/>
</dbReference>
<dbReference type="InterPro" id="IPR000209">
    <property type="entry name" value="Peptidase_S8/S53_dom"/>
</dbReference>
<evidence type="ECO:0000256" key="7">
    <source>
        <dbReference type="ARBA" id="ARBA00022723"/>
    </source>
</evidence>
<keyword evidence="6 15" id="KW-0645">Protease</keyword>
<evidence type="ECO:0000256" key="2">
    <source>
        <dbReference type="ARBA" id="ARBA00002451"/>
    </source>
</evidence>
<dbReference type="GO" id="GO:0008240">
    <property type="term" value="F:tripeptidyl-peptidase activity"/>
    <property type="evidence" value="ECO:0007669"/>
    <property type="project" value="UniProtKB-EC"/>
</dbReference>
<evidence type="ECO:0000256" key="15">
    <source>
        <dbReference type="PROSITE-ProRule" id="PRU01032"/>
    </source>
</evidence>
<keyword evidence="5" id="KW-0964">Secreted</keyword>
<feature type="domain" description="Peptidase S53" evidence="17">
    <location>
        <begin position="223"/>
        <end position="609"/>
    </location>
</feature>